<dbReference type="Gramene" id="PNW80663">
    <property type="protein sequence ID" value="PNW80663"/>
    <property type="gene ID" value="CHLRE_07g325737v5"/>
</dbReference>
<organism evidence="2 3">
    <name type="scientific">Chlamydomonas reinhardtii</name>
    <name type="common">Chlamydomonas smithii</name>
    <dbReference type="NCBI Taxonomy" id="3055"/>
    <lineage>
        <taxon>Eukaryota</taxon>
        <taxon>Viridiplantae</taxon>
        <taxon>Chlorophyta</taxon>
        <taxon>core chlorophytes</taxon>
        <taxon>Chlorophyceae</taxon>
        <taxon>CS clade</taxon>
        <taxon>Chlamydomonadales</taxon>
        <taxon>Chlamydomonadaceae</taxon>
        <taxon>Chlamydomonas</taxon>
    </lineage>
</organism>
<protein>
    <submittedName>
        <fullName evidence="2">Uncharacterized protein</fullName>
    </submittedName>
</protein>
<evidence type="ECO:0000313" key="3">
    <source>
        <dbReference type="Proteomes" id="UP000006906"/>
    </source>
</evidence>
<dbReference type="GeneID" id="66054010"/>
<dbReference type="OrthoDB" id="537362at2759"/>
<sequence length="396" mass="43343">MEQPIQGAKLVAILSEKFNKDAVWTLTAANALAGATTGEREVIFASSQDRQLLLLDGLVRTSHAIGALHRRGGSTGAPDAEHGRDQQGADMATQRQVARDEALAVLEAQTAPRKPKCFSSVGNMEAFRFLGDLNVLEVDGNAVFEEELQLPDGTPTCIGFDMSGYANEDPATGPLLAHHKEQLELLGVRFGRAAFDIYDVHSLTNDSLLIQHGSKAFRGIFDGCIAPYGLSLTSSLSQCRIVYEHRMPGALYARKGQAILKLLAACAYGPCPVLLDLTDGMKHTVYTIRGLELIAWTELTPTQAYNLQARHLMSDSSRTARALTLEQIPEEEQAWMRPLHQLRPESRLREQLESVIPFLPPDERMPAALELIHAGAQAQQPAQPMQLPASIRAFYA</sequence>
<dbReference type="Proteomes" id="UP000006906">
    <property type="component" value="Chromosome 7"/>
</dbReference>
<evidence type="ECO:0000256" key="1">
    <source>
        <dbReference type="SAM" id="MobiDB-lite"/>
    </source>
</evidence>
<dbReference type="EMBL" id="CM008968">
    <property type="protein sequence ID" value="PNW80663.1"/>
    <property type="molecule type" value="Genomic_DNA"/>
</dbReference>
<dbReference type="AlphaFoldDB" id="A0A2K3DJF0"/>
<dbReference type="InParanoid" id="A0A2K3DJF0"/>
<dbReference type="KEGG" id="cre:CHLRE_07g325737v5"/>
<gene>
    <name evidence="2" type="ORF">CHLRE_07g325737v5</name>
</gene>
<dbReference type="RefSeq" id="XP_042922637.1">
    <property type="nucleotide sequence ID" value="XM_043064070.1"/>
</dbReference>
<evidence type="ECO:0000313" key="2">
    <source>
        <dbReference type="EMBL" id="PNW80663.1"/>
    </source>
</evidence>
<name>A0A2K3DJF0_CHLRE</name>
<keyword evidence="3" id="KW-1185">Reference proteome</keyword>
<dbReference type="OMA" id="PAGMADC"/>
<reference evidence="2 3" key="1">
    <citation type="journal article" date="2007" name="Science">
        <title>The Chlamydomonas genome reveals the evolution of key animal and plant functions.</title>
        <authorList>
            <person name="Merchant S.S."/>
            <person name="Prochnik S.E."/>
            <person name="Vallon O."/>
            <person name="Harris E.H."/>
            <person name="Karpowicz S.J."/>
            <person name="Witman G.B."/>
            <person name="Terry A."/>
            <person name="Salamov A."/>
            <person name="Fritz-Laylin L.K."/>
            <person name="Marechal-Drouard L."/>
            <person name="Marshall W.F."/>
            <person name="Qu L.H."/>
            <person name="Nelson D.R."/>
            <person name="Sanderfoot A.A."/>
            <person name="Spalding M.H."/>
            <person name="Kapitonov V.V."/>
            <person name="Ren Q."/>
            <person name="Ferris P."/>
            <person name="Lindquist E."/>
            <person name="Shapiro H."/>
            <person name="Lucas S.M."/>
            <person name="Grimwood J."/>
            <person name="Schmutz J."/>
            <person name="Cardol P."/>
            <person name="Cerutti H."/>
            <person name="Chanfreau G."/>
            <person name="Chen C.L."/>
            <person name="Cognat V."/>
            <person name="Croft M.T."/>
            <person name="Dent R."/>
            <person name="Dutcher S."/>
            <person name="Fernandez E."/>
            <person name="Fukuzawa H."/>
            <person name="Gonzalez-Ballester D."/>
            <person name="Gonzalez-Halphen D."/>
            <person name="Hallmann A."/>
            <person name="Hanikenne M."/>
            <person name="Hippler M."/>
            <person name="Inwood W."/>
            <person name="Jabbari K."/>
            <person name="Kalanon M."/>
            <person name="Kuras R."/>
            <person name="Lefebvre P.A."/>
            <person name="Lemaire S.D."/>
            <person name="Lobanov A.V."/>
            <person name="Lohr M."/>
            <person name="Manuell A."/>
            <person name="Meier I."/>
            <person name="Mets L."/>
            <person name="Mittag M."/>
            <person name="Mittelmeier T."/>
            <person name="Moroney J.V."/>
            <person name="Moseley J."/>
            <person name="Napoli C."/>
            <person name="Nedelcu A.M."/>
            <person name="Niyogi K."/>
            <person name="Novoselov S.V."/>
            <person name="Paulsen I.T."/>
            <person name="Pazour G."/>
            <person name="Purton S."/>
            <person name="Ral J.P."/>
            <person name="Riano-Pachon D.M."/>
            <person name="Riekhof W."/>
            <person name="Rymarquis L."/>
            <person name="Schroda M."/>
            <person name="Stern D."/>
            <person name="Umen J."/>
            <person name="Willows R."/>
            <person name="Wilson N."/>
            <person name="Zimmer S.L."/>
            <person name="Allmer J."/>
            <person name="Balk J."/>
            <person name="Bisova K."/>
            <person name="Chen C.J."/>
            <person name="Elias M."/>
            <person name="Gendler K."/>
            <person name="Hauser C."/>
            <person name="Lamb M.R."/>
            <person name="Ledford H."/>
            <person name="Long J.C."/>
            <person name="Minagawa J."/>
            <person name="Page M.D."/>
            <person name="Pan J."/>
            <person name="Pootakham W."/>
            <person name="Roje S."/>
            <person name="Rose A."/>
            <person name="Stahlberg E."/>
            <person name="Terauchi A.M."/>
            <person name="Yang P."/>
            <person name="Ball S."/>
            <person name="Bowler C."/>
            <person name="Dieckmann C.L."/>
            <person name="Gladyshev V.N."/>
            <person name="Green P."/>
            <person name="Jorgensen R."/>
            <person name="Mayfield S."/>
            <person name="Mueller-Roeber B."/>
            <person name="Rajamani S."/>
            <person name="Sayre R.T."/>
            <person name="Brokstein P."/>
            <person name="Dubchak I."/>
            <person name="Goodstein D."/>
            <person name="Hornick L."/>
            <person name="Huang Y.W."/>
            <person name="Jhaveri J."/>
            <person name="Luo Y."/>
            <person name="Martinez D."/>
            <person name="Ngau W.C."/>
            <person name="Otillar B."/>
            <person name="Poliakov A."/>
            <person name="Porter A."/>
            <person name="Szajkowski L."/>
            <person name="Werner G."/>
            <person name="Zhou K."/>
            <person name="Grigoriev I.V."/>
            <person name="Rokhsar D.S."/>
            <person name="Grossman A.R."/>
        </authorList>
    </citation>
    <scope>NUCLEOTIDE SEQUENCE [LARGE SCALE GENOMIC DNA]</scope>
    <source>
        <strain evidence="3">CC-503</strain>
    </source>
</reference>
<accession>A0A2K3DJF0</accession>
<proteinExistence type="predicted"/>
<feature type="region of interest" description="Disordered" evidence="1">
    <location>
        <begin position="69"/>
        <end position="92"/>
    </location>
</feature>